<protein>
    <submittedName>
        <fullName evidence="1">Uncharacterized protein</fullName>
    </submittedName>
</protein>
<organism evidence="1">
    <name type="scientific">Oryza brachyantha</name>
    <name type="common">malo sina</name>
    <dbReference type="NCBI Taxonomy" id="4533"/>
    <lineage>
        <taxon>Eukaryota</taxon>
        <taxon>Viridiplantae</taxon>
        <taxon>Streptophyta</taxon>
        <taxon>Embryophyta</taxon>
        <taxon>Tracheophyta</taxon>
        <taxon>Spermatophyta</taxon>
        <taxon>Magnoliopsida</taxon>
        <taxon>Liliopsida</taxon>
        <taxon>Poales</taxon>
        <taxon>Poaceae</taxon>
        <taxon>BOP clade</taxon>
        <taxon>Oryzoideae</taxon>
        <taxon>Oryzeae</taxon>
        <taxon>Oryzinae</taxon>
        <taxon>Oryza</taxon>
    </lineage>
</organism>
<accession>J3LFZ1</accession>
<name>J3LFZ1_ORYBR</name>
<sequence length="88" mass="10358">MPWHHSHLLFPVRTLLPHFVQISLVSSFLKARGNKYYYTLRMRWWGCSFMGIWFSSPLSSLTSSLCFILDQFHHRPALLSFEISLGLD</sequence>
<keyword evidence="2" id="KW-1185">Reference proteome</keyword>
<evidence type="ECO:0000313" key="1">
    <source>
        <dbReference type="EnsemblPlants" id="OB02G35580.1"/>
    </source>
</evidence>
<reference evidence="1" key="1">
    <citation type="submission" date="2013-04" db="UniProtKB">
        <authorList>
            <consortium name="EnsemblPlants"/>
        </authorList>
    </citation>
    <scope>IDENTIFICATION</scope>
</reference>
<proteinExistence type="predicted"/>
<dbReference type="AlphaFoldDB" id="J3LFZ1"/>
<evidence type="ECO:0000313" key="2">
    <source>
        <dbReference type="Proteomes" id="UP000006038"/>
    </source>
</evidence>
<dbReference type="HOGENOM" id="CLU_2472652_0_0_1"/>
<dbReference type="EnsemblPlants" id="OB02G35580.1">
    <property type="protein sequence ID" value="OB02G35580.1"/>
    <property type="gene ID" value="OB02G35580"/>
</dbReference>
<dbReference type="Gramene" id="OB02G35580.1">
    <property type="protein sequence ID" value="OB02G35580.1"/>
    <property type="gene ID" value="OB02G35580"/>
</dbReference>
<dbReference type="Proteomes" id="UP000006038">
    <property type="component" value="Unassembled WGS sequence"/>
</dbReference>